<sequence>MQKGLPRSLSDRNTIMVGEKEEDSGPSLFIFVNGWIEDSGLMKEVVEGWKSCKVEGSKDFSLAAKIKDSKHRMRKRLKEYKKENSACTNTEECLVVVDRKASIEVTTSMALAIEKLQRSFFWGDRVEKRKLQAIDRGTICKSKRMGWLGIGRVSDKNNGTLEKWVWRFYKEDESLWKKVI</sequence>
<feature type="region of interest" description="Disordered" evidence="2">
    <location>
        <begin position="1"/>
        <end position="20"/>
    </location>
</feature>
<proteinExistence type="predicted"/>
<keyword evidence="1" id="KW-0175">Coiled coil</keyword>
<feature type="coiled-coil region" evidence="1">
    <location>
        <begin position="63"/>
        <end position="90"/>
    </location>
</feature>
<evidence type="ECO:0000256" key="1">
    <source>
        <dbReference type="SAM" id="Coils"/>
    </source>
</evidence>
<organism evidence="3 4">
    <name type="scientific">Dipteronia sinensis</name>
    <dbReference type="NCBI Taxonomy" id="43782"/>
    <lineage>
        <taxon>Eukaryota</taxon>
        <taxon>Viridiplantae</taxon>
        <taxon>Streptophyta</taxon>
        <taxon>Embryophyta</taxon>
        <taxon>Tracheophyta</taxon>
        <taxon>Spermatophyta</taxon>
        <taxon>Magnoliopsida</taxon>
        <taxon>eudicotyledons</taxon>
        <taxon>Gunneridae</taxon>
        <taxon>Pentapetalae</taxon>
        <taxon>rosids</taxon>
        <taxon>malvids</taxon>
        <taxon>Sapindales</taxon>
        <taxon>Sapindaceae</taxon>
        <taxon>Hippocastanoideae</taxon>
        <taxon>Acereae</taxon>
        <taxon>Dipteronia</taxon>
    </lineage>
</organism>
<dbReference type="AlphaFoldDB" id="A0AAE0E9M3"/>
<evidence type="ECO:0000313" key="3">
    <source>
        <dbReference type="EMBL" id="KAK3219667.1"/>
    </source>
</evidence>
<name>A0AAE0E9M3_9ROSI</name>
<keyword evidence="4" id="KW-1185">Reference proteome</keyword>
<reference evidence="3" key="1">
    <citation type="journal article" date="2023" name="Plant J.">
        <title>Genome sequences and population genomics provide insights into the demographic history, inbreeding, and mutation load of two 'living fossil' tree species of Dipteronia.</title>
        <authorList>
            <person name="Feng Y."/>
            <person name="Comes H.P."/>
            <person name="Chen J."/>
            <person name="Zhu S."/>
            <person name="Lu R."/>
            <person name="Zhang X."/>
            <person name="Li P."/>
            <person name="Qiu J."/>
            <person name="Olsen K.M."/>
            <person name="Qiu Y."/>
        </authorList>
    </citation>
    <scope>NUCLEOTIDE SEQUENCE</scope>
    <source>
        <strain evidence="3">NBL</strain>
    </source>
</reference>
<evidence type="ECO:0000256" key="2">
    <source>
        <dbReference type="SAM" id="MobiDB-lite"/>
    </source>
</evidence>
<dbReference type="Proteomes" id="UP001281410">
    <property type="component" value="Unassembled WGS sequence"/>
</dbReference>
<protein>
    <submittedName>
        <fullName evidence="3">Uncharacterized protein</fullName>
    </submittedName>
</protein>
<comment type="caution">
    <text evidence="3">The sequence shown here is derived from an EMBL/GenBank/DDBJ whole genome shotgun (WGS) entry which is preliminary data.</text>
</comment>
<evidence type="ECO:0000313" key="4">
    <source>
        <dbReference type="Proteomes" id="UP001281410"/>
    </source>
</evidence>
<accession>A0AAE0E9M3</accession>
<gene>
    <name evidence="3" type="ORF">Dsin_013637</name>
</gene>
<dbReference type="EMBL" id="JANJYJ010000004">
    <property type="protein sequence ID" value="KAK3219667.1"/>
    <property type="molecule type" value="Genomic_DNA"/>
</dbReference>